<dbReference type="RefSeq" id="WP_144448862.1">
    <property type="nucleotide sequence ID" value="NZ_VLKZ01000001.1"/>
</dbReference>
<name>A0A562QTW4_9BACI</name>
<dbReference type="Pfam" id="PF14276">
    <property type="entry name" value="DUF4363"/>
    <property type="match status" value="1"/>
</dbReference>
<sequence>MNIRKWLIYVIPIAFLLLSVGMMTSGGWLKQSFGEDDRLLTSINNLEMDIQHKHWEAAKEEITYAHTAWNKIVDRIQFSVERDYIIDISGALARIKGGIEIKDDQAVMEEIYFFYELWDDLGK</sequence>
<protein>
    <submittedName>
        <fullName evidence="2">Uncharacterized protein DUF4363</fullName>
    </submittedName>
</protein>
<keyword evidence="1" id="KW-0472">Membrane</keyword>
<evidence type="ECO:0000256" key="1">
    <source>
        <dbReference type="SAM" id="Phobius"/>
    </source>
</evidence>
<dbReference type="AlphaFoldDB" id="A0A562QTW4"/>
<evidence type="ECO:0000313" key="3">
    <source>
        <dbReference type="Proteomes" id="UP000315711"/>
    </source>
</evidence>
<keyword evidence="1" id="KW-0812">Transmembrane</keyword>
<dbReference type="Proteomes" id="UP000315711">
    <property type="component" value="Unassembled WGS sequence"/>
</dbReference>
<feature type="transmembrane region" description="Helical" evidence="1">
    <location>
        <begin position="6"/>
        <end position="29"/>
    </location>
</feature>
<dbReference type="EMBL" id="VLKZ01000001">
    <property type="protein sequence ID" value="TWI60053.1"/>
    <property type="molecule type" value="Genomic_DNA"/>
</dbReference>
<evidence type="ECO:0000313" key="2">
    <source>
        <dbReference type="EMBL" id="TWI60053.1"/>
    </source>
</evidence>
<comment type="caution">
    <text evidence="2">The sequence shown here is derived from an EMBL/GenBank/DDBJ whole genome shotgun (WGS) entry which is preliminary data.</text>
</comment>
<proteinExistence type="predicted"/>
<dbReference type="InterPro" id="IPR025373">
    <property type="entry name" value="DUF4363"/>
</dbReference>
<organism evidence="2 3">
    <name type="scientific">Halalkalibacter nanhaiisediminis</name>
    <dbReference type="NCBI Taxonomy" id="688079"/>
    <lineage>
        <taxon>Bacteria</taxon>
        <taxon>Bacillati</taxon>
        <taxon>Bacillota</taxon>
        <taxon>Bacilli</taxon>
        <taxon>Bacillales</taxon>
        <taxon>Bacillaceae</taxon>
        <taxon>Halalkalibacter</taxon>
    </lineage>
</organism>
<keyword evidence="3" id="KW-1185">Reference proteome</keyword>
<dbReference type="OrthoDB" id="1739442at2"/>
<accession>A0A562QTW4</accession>
<keyword evidence="1" id="KW-1133">Transmembrane helix</keyword>
<gene>
    <name evidence="2" type="ORF">IQ10_00477</name>
</gene>
<reference evidence="2 3" key="1">
    <citation type="journal article" date="2015" name="Stand. Genomic Sci.">
        <title>Genomic Encyclopedia of Bacterial and Archaeal Type Strains, Phase III: the genomes of soil and plant-associated and newly described type strains.</title>
        <authorList>
            <person name="Whitman W.B."/>
            <person name="Woyke T."/>
            <person name="Klenk H.P."/>
            <person name="Zhou Y."/>
            <person name="Lilburn T.G."/>
            <person name="Beck B.J."/>
            <person name="De Vos P."/>
            <person name="Vandamme P."/>
            <person name="Eisen J.A."/>
            <person name="Garrity G."/>
            <person name="Hugenholtz P."/>
            <person name="Kyrpides N.C."/>
        </authorList>
    </citation>
    <scope>NUCLEOTIDE SEQUENCE [LARGE SCALE GENOMIC DNA]</scope>
    <source>
        <strain evidence="2 3">CGMCC 1.10116</strain>
    </source>
</reference>